<dbReference type="SUPFAM" id="SSF51161">
    <property type="entry name" value="Trimeric LpxA-like enzymes"/>
    <property type="match status" value="1"/>
</dbReference>
<feature type="binding site" evidence="3">
    <location>
        <begin position="33"/>
        <end position="34"/>
    </location>
    <ligand>
        <name>substrate</name>
    </ligand>
</feature>
<dbReference type="RefSeq" id="WP_146299259.1">
    <property type="nucleotide sequence ID" value="NZ_CP042301.2"/>
</dbReference>
<dbReference type="Gene3D" id="3.40.50.20">
    <property type="match status" value="1"/>
</dbReference>
<dbReference type="InterPro" id="IPR011004">
    <property type="entry name" value="Trimer_LpxA-like_sf"/>
</dbReference>
<keyword evidence="6" id="KW-1185">Reference proteome</keyword>
<proteinExistence type="inferred from homology"/>
<dbReference type="OrthoDB" id="9815592at2"/>
<reference evidence="5" key="1">
    <citation type="submission" date="2020-04" db="EMBL/GenBank/DDBJ databases">
        <title>Nitratireductor sp. nov. isolated from mangrove soil.</title>
        <authorList>
            <person name="Ye Y."/>
        </authorList>
    </citation>
    <scope>NUCLEOTIDE SEQUENCE</scope>
    <source>
        <strain evidence="5">SY7</strain>
    </source>
</reference>
<comment type="similarity">
    <text evidence="1">Belongs to the transferase hexapeptide repeat family.</text>
</comment>
<dbReference type="InterPro" id="IPR020019">
    <property type="entry name" value="AcTrfase_PglD-like"/>
</dbReference>
<dbReference type="PANTHER" id="PTHR43300">
    <property type="entry name" value="ACETYLTRANSFERASE"/>
    <property type="match status" value="1"/>
</dbReference>
<dbReference type="KEGG" id="niy:FQ775_09580"/>
<dbReference type="InterPro" id="IPR041561">
    <property type="entry name" value="PglD_N"/>
</dbReference>
<evidence type="ECO:0000313" key="6">
    <source>
        <dbReference type="Proteomes" id="UP000321389"/>
    </source>
</evidence>
<sequence>MSGPLLVLGSGGHGRVVADVAALCGYERIAFLDDAPATGADLPFPVLGPLTMLGELASDWPMAIAAVGHNGVRQKLFQSLRDAGFAQPAIVHPTAVISPNARLGEGVFVAALAVVNVGASIGDATILNTGARIDHDCAIGAACHIAPGATLSGGVTVGARAWLGTGCSVRQGITIADDAVVGVGAAVVSDLPDAITYVGVPARPLTGP</sequence>
<dbReference type="CDD" id="cd03360">
    <property type="entry name" value="LbH_AT_putative"/>
    <property type="match status" value="1"/>
</dbReference>
<evidence type="ECO:0000313" key="5">
    <source>
        <dbReference type="EMBL" id="QDZ00611.1"/>
    </source>
</evidence>
<evidence type="ECO:0000256" key="2">
    <source>
        <dbReference type="PIRSR" id="PIRSR620019-1"/>
    </source>
</evidence>
<name>A0A5B8KYH3_9HYPH</name>
<feature type="domain" description="PglD N-terminal" evidence="4">
    <location>
        <begin position="5"/>
        <end position="80"/>
    </location>
</feature>
<accession>A0A5B8KYH3</accession>
<feature type="binding site" evidence="3">
    <location>
        <position position="144"/>
    </location>
    <ligand>
        <name>acetyl-CoA</name>
        <dbReference type="ChEBI" id="CHEBI:57288"/>
    </ligand>
</feature>
<gene>
    <name evidence="5" type="ORF">FQ775_09580</name>
</gene>
<protein>
    <submittedName>
        <fullName evidence="5">Acetyltransferase</fullName>
    </submittedName>
</protein>
<dbReference type="EMBL" id="CP042301">
    <property type="protein sequence ID" value="QDZ00611.1"/>
    <property type="molecule type" value="Genomic_DNA"/>
</dbReference>
<dbReference type="AlphaFoldDB" id="A0A5B8KYH3"/>
<dbReference type="PANTHER" id="PTHR43300:SF7">
    <property type="entry name" value="UDP-N-ACETYLBACILLOSAMINE N-ACETYLTRANSFERASE"/>
    <property type="match status" value="1"/>
</dbReference>
<dbReference type="Gene3D" id="2.160.10.10">
    <property type="entry name" value="Hexapeptide repeat proteins"/>
    <property type="match status" value="1"/>
</dbReference>
<dbReference type="NCBIfam" id="TIGR03570">
    <property type="entry name" value="NeuD_NnaD"/>
    <property type="match status" value="1"/>
</dbReference>
<dbReference type="Proteomes" id="UP000321389">
    <property type="component" value="Chromosome"/>
</dbReference>
<feature type="binding site" evidence="3">
    <location>
        <position position="68"/>
    </location>
    <ligand>
        <name>substrate</name>
    </ligand>
</feature>
<feature type="active site" description="Proton acceptor" evidence="2">
    <location>
        <position position="135"/>
    </location>
</feature>
<feature type="site" description="Increases basicity of active site His" evidence="2">
    <location>
        <position position="136"/>
    </location>
</feature>
<evidence type="ECO:0000256" key="1">
    <source>
        <dbReference type="ARBA" id="ARBA00007274"/>
    </source>
</evidence>
<dbReference type="InterPro" id="IPR050179">
    <property type="entry name" value="Trans_hexapeptide_repeat"/>
</dbReference>
<evidence type="ECO:0000256" key="3">
    <source>
        <dbReference type="PIRSR" id="PIRSR620019-2"/>
    </source>
</evidence>
<dbReference type="GO" id="GO:0016740">
    <property type="term" value="F:transferase activity"/>
    <property type="evidence" value="ECO:0007669"/>
    <property type="project" value="UniProtKB-KW"/>
</dbReference>
<organism evidence="5 6">
    <name type="scientific">Nitratireductor mangrovi</name>
    <dbReference type="NCBI Taxonomy" id="2599600"/>
    <lineage>
        <taxon>Bacteria</taxon>
        <taxon>Pseudomonadati</taxon>
        <taxon>Pseudomonadota</taxon>
        <taxon>Alphaproteobacteria</taxon>
        <taxon>Hyphomicrobiales</taxon>
        <taxon>Phyllobacteriaceae</taxon>
        <taxon>Nitratireductor</taxon>
    </lineage>
</organism>
<evidence type="ECO:0000259" key="4">
    <source>
        <dbReference type="Pfam" id="PF17836"/>
    </source>
</evidence>
<dbReference type="Pfam" id="PF17836">
    <property type="entry name" value="PglD_N"/>
    <property type="match status" value="1"/>
</dbReference>